<reference evidence="3" key="1">
    <citation type="journal article" date="2018" name="Nat. Microbiol.">
        <title>Leveraging single-cell genomics to expand the fungal tree of life.</title>
        <authorList>
            <person name="Ahrendt S.R."/>
            <person name="Quandt C.A."/>
            <person name="Ciobanu D."/>
            <person name="Clum A."/>
            <person name="Salamov A."/>
            <person name="Andreopoulos B."/>
            <person name="Cheng J.F."/>
            <person name="Woyke T."/>
            <person name="Pelin A."/>
            <person name="Henrissat B."/>
            <person name="Reynolds N.K."/>
            <person name="Benny G.L."/>
            <person name="Smith M.E."/>
            <person name="James T.Y."/>
            <person name="Grigoriev I.V."/>
        </authorList>
    </citation>
    <scope>NUCLEOTIDE SEQUENCE [LARGE SCALE GENOMIC DNA]</scope>
    <source>
        <strain evidence="3">ATCC 52028</strain>
    </source>
</reference>
<dbReference type="EMBL" id="ML013994">
    <property type="protein sequence ID" value="RKO94920.1"/>
    <property type="molecule type" value="Genomic_DNA"/>
</dbReference>
<dbReference type="SUPFAM" id="SSF52799">
    <property type="entry name" value="(Phosphotyrosine protein) phosphatases II"/>
    <property type="match status" value="1"/>
</dbReference>
<feature type="non-terminal residue" evidence="2">
    <location>
        <position position="170"/>
    </location>
</feature>
<organism evidence="2 3">
    <name type="scientific">Caulochytrium protostelioides</name>
    <dbReference type="NCBI Taxonomy" id="1555241"/>
    <lineage>
        <taxon>Eukaryota</taxon>
        <taxon>Fungi</taxon>
        <taxon>Fungi incertae sedis</taxon>
        <taxon>Chytridiomycota</taxon>
        <taxon>Chytridiomycota incertae sedis</taxon>
        <taxon>Chytridiomycetes</taxon>
        <taxon>Caulochytriales</taxon>
        <taxon>Caulochytriaceae</taxon>
        <taxon>Caulochytrium</taxon>
    </lineage>
</organism>
<dbReference type="Gene3D" id="3.90.190.10">
    <property type="entry name" value="Protein tyrosine phosphatase superfamily"/>
    <property type="match status" value="1"/>
</dbReference>
<name>A0A4P9WU57_9FUNG</name>
<sequence length="170" mass="17931">MPASAGLSAGSSLEAAVPRRSRYMQAATRISHPALPIDFLITDCPAPAALSAYADQLDGADCADVVRLCEPTAYDAGALGARGCTVHDEMAFEDGGVPLPFQVTAWRQLCQQDELAGMTTIAVHCYSGIGRAPLMVAVALIDAGVAVDEAVDYIRKARRGAINRKQLAWL</sequence>
<dbReference type="InterPro" id="IPR029021">
    <property type="entry name" value="Prot-tyrosine_phosphatase-like"/>
</dbReference>
<gene>
    <name evidence="2" type="ORF">CAUPRSCDRAFT_9565</name>
</gene>
<evidence type="ECO:0000259" key="1">
    <source>
        <dbReference type="PROSITE" id="PS50056"/>
    </source>
</evidence>
<proteinExistence type="predicted"/>
<protein>
    <submittedName>
        <fullName evidence="2">Phosphatases II</fullName>
    </submittedName>
</protein>
<dbReference type="InterPro" id="IPR000387">
    <property type="entry name" value="Tyr_Pase_dom"/>
</dbReference>
<evidence type="ECO:0000313" key="3">
    <source>
        <dbReference type="Proteomes" id="UP000268535"/>
    </source>
</evidence>
<dbReference type="AlphaFoldDB" id="A0A4P9WU57"/>
<dbReference type="Proteomes" id="UP000268535">
    <property type="component" value="Unassembled WGS sequence"/>
</dbReference>
<dbReference type="PROSITE" id="PS50056">
    <property type="entry name" value="TYR_PHOSPHATASE_2"/>
    <property type="match status" value="1"/>
</dbReference>
<dbReference type="InterPro" id="IPR050561">
    <property type="entry name" value="PTP"/>
</dbReference>
<evidence type="ECO:0000313" key="2">
    <source>
        <dbReference type="EMBL" id="RKO94920.1"/>
    </source>
</evidence>
<feature type="domain" description="Tyrosine specific protein phosphatases" evidence="1">
    <location>
        <begin position="117"/>
        <end position="169"/>
    </location>
</feature>
<dbReference type="PANTHER" id="PTHR23339">
    <property type="entry name" value="TYROSINE SPECIFIC PROTEIN PHOSPHATASE AND DUAL SPECIFICITY PROTEIN PHOSPHATASE"/>
    <property type="match status" value="1"/>
</dbReference>
<accession>A0A4P9WU57</accession>